<dbReference type="Pfam" id="PF15632">
    <property type="entry name" value="ATPgrasp_Ter"/>
    <property type="match status" value="1"/>
</dbReference>
<dbReference type="InterPro" id="IPR013815">
    <property type="entry name" value="ATP_grasp_subdomain_1"/>
</dbReference>
<dbReference type="PATRIC" id="fig|1549748.8.peg.4075"/>
<evidence type="ECO:0000256" key="3">
    <source>
        <dbReference type="ARBA" id="ARBA00022840"/>
    </source>
</evidence>
<dbReference type="GO" id="GO:0046872">
    <property type="term" value="F:metal ion binding"/>
    <property type="evidence" value="ECO:0007669"/>
    <property type="project" value="InterPro"/>
</dbReference>
<gene>
    <name evidence="6" type="ORF">WH95_10140</name>
</gene>
<dbReference type="InterPro" id="IPR048764">
    <property type="entry name" value="PylC_N"/>
</dbReference>
<dbReference type="InterPro" id="IPR052032">
    <property type="entry name" value="ATP-dep_AA_Ligase"/>
</dbReference>
<dbReference type="RefSeq" id="WP_046506458.1">
    <property type="nucleotide sequence ID" value="NZ_LANI01000006.1"/>
</dbReference>
<dbReference type="EMBL" id="LANI01000006">
    <property type="protein sequence ID" value="KKJ77015.1"/>
    <property type="molecule type" value="Genomic_DNA"/>
</dbReference>
<dbReference type="NCBIfam" id="NF009402">
    <property type="entry name" value="PRK12767.1-1"/>
    <property type="match status" value="1"/>
</dbReference>
<organism evidence="6 7">
    <name type="scientific">Kiloniella litopenaei</name>
    <dbReference type="NCBI Taxonomy" id="1549748"/>
    <lineage>
        <taxon>Bacteria</taxon>
        <taxon>Pseudomonadati</taxon>
        <taxon>Pseudomonadota</taxon>
        <taxon>Alphaproteobacteria</taxon>
        <taxon>Rhodospirillales</taxon>
        <taxon>Kiloniellaceae</taxon>
        <taxon>Kiloniella</taxon>
    </lineage>
</organism>
<dbReference type="Gene3D" id="3.30.470.20">
    <property type="entry name" value="ATP-grasp fold, B domain"/>
    <property type="match status" value="1"/>
</dbReference>
<dbReference type="AlphaFoldDB" id="A0A0M2RAJ6"/>
<accession>A0A0M2RAJ6</accession>
<dbReference type="GO" id="GO:0016874">
    <property type="term" value="F:ligase activity"/>
    <property type="evidence" value="ECO:0007669"/>
    <property type="project" value="UniProtKB-KW"/>
</dbReference>
<dbReference type="STRING" id="1549748.WH95_10140"/>
<name>A0A0M2RAJ6_9PROT</name>
<dbReference type="Proteomes" id="UP000034491">
    <property type="component" value="Unassembled WGS sequence"/>
</dbReference>
<keyword evidence="7" id="KW-1185">Reference proteome</keyword>
<proteinExistence type="predicted"/>
<feature type="domain" description="ATP-grasp" evidence="5">
    <location>
        <begin position="123"/>
        <end position="326"/>
    </location>
</feature>
<dbReference type="Gene3D" id="3.40.50.20">
    <property type="match status" value="1"/>
</dbReference>
<evidence type="ECO:0000313" key="6">
    <source>
        <dbReference type="EMBL" id="KKJ77015.1"/>
    </source>
</evidence>
<evidence type="ECO:0000259" key="5">
    <source>
        <dbReference type="PROSITE" id="PS50975"/>
    </source>
</evidence>
<keyword evidence="3 4" id="KW-0067">ATP-binding</keyword>
<evidence type="ECO:0000256" key="4">
    <source>
        <dbReference type="PROSITE-ProRule" id="PRU00409"/>
    </source>
</evidence>
<dbReference type="Gene3D" id="3.30.1490.20">
    <property type="entry name" value="ATP-grasp fold, A domain"/>
    <property type="match status" value="1"/>
</dbReference>
<comment type="caution">
    <text evidence="6">The sequence shown here is derived from an EMBL/GenBank/DDBJ whole genome shotgun (WGS) entry which is preliminary data.</text>
</comment>
<dbReference type="Pfam" id="PF21360">
    <property type="entry name" value="PylC-like_N"/>
    <property type="match status" value="1"/>
</dbReference>
<dbReference type="PANTHER" id="PTHR43585">
    <property type="entry name" value="FUMIPYRROLE BIOSYNTHESIS PROTEIN C"/>
    <property type="match status" value="1"/>
</dbReference>
<sequence>MNDKINVLITAIGGGGHGEQILKALKWADGDRYRIFGGDMNRNCPQFNYVDKAITLPSATSPEFIDSVLKICKAHDICAVFHGCEPELLAYSRARDRFGSEGILLPINKAEVIEMCLDKVRSSEFLQSVGFAPPRYILAENAEDAKSLELFPLIVKPHVGSGGSKDCYIVQNNAELDAVFVLLHASAENPIMVQEYVGTPQTEYTVGVLHDLDGNFINSIAVRRELKSALNLRISTPNNTGKEELGQHLVISSGISMGEVCDDREVLQTCEKIAAALDVRGAINIQGRMTPNGFKTFEINPRFSGTTSIRAMMDYNEPDILLRKHVFGEKISPRFSYNKGFVLRSLIESKASEQTVRLWSEY</sequence>
<dbReference type="PROSITE" id="PS50975">
    <property type="entry name" value="ATP_GRASP"/>
    <property type="match status" value="1"/>
</dbReference>
<dbReference type="GO" id="GO:0005524">
    <property type="term" value="F:ATP binding"/>
    <property type="evidence" value="ECO:0007669"/>
    <property type="project" value="UniProtKB-UniRule"/>
</dbReference>
<keyword evidence="1" id="KW-0436">Ligase</keyword>
<dbReference type="OrthoDB" id="9765608at2"/>
<evidence type="ECO:0000256" key="1">
    <source>
        <dbReference type="ARBA" id="ARBA00022598"/>
    </source>
</evidence>
<dbReference type="SUPFAM" id="SSF56059">
    <property type="entry name" value="Glutathione synthetase ATP-binding domain-like"/>
    <property type="match status" value="1"/>
</dbReference>
<reference evidence="6 7" key="1">
    <citation type="submission" date="2015-03" db="EMBL/GenBank/DDBJ databases">
        <title>Genome sequence of Kiloniella sp. P1-1, isolated from the gut microflora of Pacific white shrimp, Penaeus vannamei.</title>
        <authorList>
            <person name="Shao Z."/>
            <person name="Wang L."/>
            <person name="Li X."/>
        </authorList>
    </citation>
    <scope>NUCLEOTIDE SEQUENCE [LARGE SCALE GENOMIC DNA]</scope>
    <source>
        <strain evidence="6 7">P1-1</strain>
    </source>
</reference>
<evidence type="ECO:0000313" key="7">
    <source>
        <dbReference type="Proteomes" id="UP000034491"/>
    </source>
</evidence>
<keyword evidence="2 4" id="KW-0547">Nucleotide-binding</keyword>
<evidence type="ECO:0000256" key="2">
    <source>
        <dbReference type="ARBA" id="ARBA00022741"/>
    </source>
</evidence>
<dbReference type="PANTHER" id="PTHR43585:SF2">
    <property type="entry name" value="ATP-GRASP ENZYME FSQD"/>
    <property type="match status" value="1"/>
</dbReference>
<dbReference type="InterPro" id="IPR011761">
    <property type="entry name" value="ATP-grasp"/>
</dbReference>
<protein>
    <recommendedName>
        <fullName evidence="5">ATP-grasp domain-containing protein</fullName>
    </recommendedName>
</protein>